<dbReference type="RefSeq" id="XP_033679939.1">
    <property type="nucleotide sequence ID" value="XM_033836461.1"/>
</dbReference>
<dbReference type="AlphaFoldDB" id="A0A6A6I367"/>
<proteinExistence type="predicted"/>
<feature type="compositionally biased region" description="Basic and acidic residues" evidence="1">
    <location>
        <begin position="1"/>
        <end position="17"/>
    </location>
</feature>
<name>A0A6A6I367_9PLEO</name>
<dbReference type="PANTHER" id="PTHR42085:SF1">
    <property type="entry name" value="F-BOX DOMAIN-CONTAINING PROTEIN"/>
    <property type="match status" value="1"/>
</dbReference>
<organism evidence="2 3">
    <name type="scientific">Trematosphaeria pertusa</name>
    <dbReference type="NCBI Taxonomy" id="390896"/>
    <lineage>
        <taxon>Eukaryota</taxon>
        <taxon>Fungi</taxon>
        <taxon>Dikarya</taxon>
        <taxon>Ascomycota</taxon>
        <taxon>Pezizomycotina</taxon>
        <taxon>Dothideomycetes</taxon>
        <taxon>Pleosporomycetidae</taxon>
        <taxon>Pleosporales</taxon>
        <taxon>Massarineae</taxon>
        <taxon>Trematosphaeriaceae</taxon>
        <taxon>Trematosphaeria</taxon>
    </lineage>
</organism>
<accession>A0A6A6I367</accession>
<dbReference type="EMBL" id="ML987202">
    <property type="protein sequence ID" value="KAF2244935.1"/>
    <property type="molecule type" value="Genomic_DNA"/>
</dbReference>
<evidence type="ECO:0000313" key="3">
    <source>
        <dbReference type="Proteomes" id="UP000800094"/>
    </source>
</evidence>
<protein>
    <submittedName>
        <fullName evidence="2">Uncharacterized protein</fullName>
    </submittedName>
</protein>
<dbReference type="PANTHER" id="PTHR42085">
    <property type="entry name" value="F-BOX DOMAIN-CONTAINING PROTEIN"/>
    <property type="match status" value="1"/>
</dbReference>
<feature type="region of interest" description="Disordered" evidence="1">
    <location>
        <begin position="1"/>
        <end position="20"/>
    </location>
</feature>
<dbReference type="GeneID" id="54589791"/>
<dbReference type="OrthoDB" id="4790878at2759"/>
<gene>
    <name evidence="2" type="ORF">BU26DRAFT_89438</name>
</gene>
<evidence type="ECO:0000256" key="1">
    <source>
        <dbReference type="SAM" id="MobiDB-lite"/>
    </source>
</evidence>
<keyword evidence="3" id="KW-1185">Reference proteome</keyword>
<reference evidence="2" key="1">
    <citation type="journal article" date="2020" name="Stud. Mycol.">
        <title>101 Dothideomycetes genomes: a test case for predicting lifestyles and emergence of pathogens.</title>
        <authorList>
            <person name="Haridas S."/>
            <person name="Albert R."/>
            <person name="Binder M."/>
            <person name="Bloem J."/>
            <person name="Labutti K."/>
            <person name="Salamov A."/>
            <person name="Andreopoulos B."/>
            <person name="Baker S."/>
            <person name="Barry K."/>
            <person name="Bills G."/>
            <person name="Bluhm B."/>
            <person name="Cannon C."/>
            <person name="Castanera R."/>
            <person name="Culley D."/>
            <person name="Daum C."/>
            <person name="Ezra D."/>
            <person name="Gonzalez J."/>
            <person name="Henrissat B."/>
            <person name="Kuo A."/>
            <person name="Liang C."/>
            <person name="Lipzen A."/>
            <person name="Lutzoni F."/>
            <person name="Magnuson J."/>
            <person name="Mondo S."/>
            <person name="Nolan M."/>
            <person name="Ohm R."/>
            <person name="Pangilinan J."/>
            <person name="Park H.-J."/>
            <person name="Ramirez L."/>
            <person name="Alfaro M."/>
            <person name="Sun H."/>
            <person name="Tritt A."/>
            <person name="Yoshinaga Y."/>
            <person name="Zwiers L.-H."/>
            <person name="Turgeon B."/>
            <person name="Goodwin S."/>
            <person name="Spatafora J."/>
            <person name="Crous P."/>
            <person name="Grigoriev I."/>
        </authorList>
    </citation>
    <scope>NUCLEOTIDE SEQUENCE</scope>
    <source>
        <strain evidence="2">CBS 122368</strain>
    </source>
</reference>
<sequence length="309" mass="35744">MVATRNRDYGDVKDRPKNPCKPPADGSCLFLTLPAELRNRIYELVLTDKDGLYMRETNGRAKLCFKEPAIQTLKARKKTANKLDDEANQLQYVSRQLRAETRRYGLKLNDLYFVTYDRDEASPLGACVNFLMSLAPRWFQYLRNIIIRRHDAIPFAYAYLAEAGENPNGKYYDFDAQDELRGFCNAYPNMTIHWTCPKWELKQSFCTFLLIGMSLAQAYRGIDLRREYNLDDDDGDWLDRHSAWCRPNGAPDFSAVPNFKVYPRNVAESRAAFDECVRGTLSWCRHHVPMDANVNTLKELAASWYTNGI</sequence>
<dbReference type="Proteomes" id="UP000800094">
    <property type="component" value="Unassembled WGS sequence"/>
</dbReference>
<dbReference type="InterPro" id="IPR038883">
    <property type="entry name" value="AN11006-like"/>
</dbReference>
<evidence type="ECO:0000313" key="2">
    <source>
        <dbReference type="EMBL" id="KAF2244935.1"/>
    </source>
</evidence>